<dbReference type="EMBL" id="OV170221">
    <property type="protein sequence ID" value="CAH0712913.1"/>
    <property type="molecule type" value="Genomic_DNA"/>
</dbReference>
<feature type="transmembrane region" description="Helical" evidence="2">
    <location>
        <begin position="261"/>
        <end position="284"/>
    </location>
</feature>
<keyword evidence="2" id="KW-0472">Membrane</keyword>
<evidence type="ECO:0000313" key="4">
    <source>
        <dbReference type="EMBL" id="CAH0712913.1"/>
    </source>
</evidence>
<protein>
    <recommendedName>
        <fullName evidence="3">Anoctamin dimerisation domain-containing protein</fullName>
    </recommendedName>
</protein>
<reference evidence="4" key="1">
    <citation type="submission" date="2021-12" db="EMBL/GenBank/DDBJ databases">
        <authorList>
            <person name="Martin H S."/>
        </authorList>
    </citation>
    <scope>NUCLEOTIDE SEQUENCE</scope>
</reference>
<name>A0A8S4I0L0_9NEOP</name>
<dbReference type="GO" id="GO:0046983">
    <property type="term" value="F:protein dimerization activity"/>
    <property type="evidence" value="ECO:0007669"/>
    <property type="project" value="InterPro"/>
</dbReference>
<dbReference type="AlphaFoldDB" id="A0A8S4I0L0"/>
<dbReference type="Pfam" id="PF16178">
    <property type="entry name" value="Anoct_dimer"/>
    <property type="match status" value="1"/>
</dbReference>
<feature type="transmembrane region" description="Helical" evidence="2">
    <location>
        <begin position="296"/>
        <end position="321"/>
    </location>
</feature>
<keyword evidence="2" id="KW-0812">Transmembrane</keyword>
<dbReference type="InterPro" id="IPR032394">
    <property type="entry name" value="Anoct_dimer"/>
</dbReference>
<organism evidence="4 5">
    <name type="scientific">Brenthis ino</name>
    <name type="common">lesser marbled fritillary</name>
    <dbReference type="NCBI Taxonomy" id="405034"/>
    <lineage>
        <taxon>Eukaryota</taxon>
        <taxon>Metazoa</taxon>
        <taxon>Ecdysozoa</taxon>
        <taxon>Arthropoda</taxon>
        <taxon>Hexapoda</taxon>
        <taxon>Insecta</taxon>
        <taxon>Pterygota</taxon>
        <taxon>Neoptera</taxon>
        <taxon>Endopterygota</taxon>
        <taxon>Lepidoptera</taxon>
        <taxon>Glossata</taxon>
        <taxon>Ditrysia</taxon>
        <taxon>Papilionoidea</taxon>
        <taxon>Nymphalidae</taxon>
        <taxon>Heliconiinae</taxon>
        <taxon>Argynnini</taxon>
        <taxon>Brenthis</taxon>
    </lineage>
</organism>
<feature type="non-terminal residue" evidence="4">
    <location>
        <position position="351"/>
    </location>
</feature>
<gene>
    <name evidence="4" type="ORF">BINO364_LOCUS128</name>
</gene>
<feature type="domain" description="Anoctamin dimerisation" evidence="3">
    <location>
        <begin position="182"/>
        <end position="262"/>
    </location>
</feature>
<evidence type="ECO:0000256" key="1">
    <source>
        <dbReference type="SAM" id="MobiDB-lite"/>
    </source>
</evidence>
<feature type="region of interest" description="Disordered" evidence="1">
    <location>
        <begin position="60"/>
        <end position="101"/>
    </location>
</feature>
<proteinExistence type="predicted"/>
<keyword evidence="2" id="KW-1133">Transmembrane helix</keyword>
<sequence length="351" mass="39763">MENDDQPLEKVTIKKAVSKLNHRAPRTLQNLGRSLERVGQIVTTLDPSILDRITFESENLKESFSGSSSRRHSDDGGRAKKEFREDGTSSEPPTAGVTNYNAWNDLASSTSTTRTELSVSDGHVDEEILIRRRSHDSALPTTPIHKSAWRSTDSLAPDSAFGTSLADIMESPANKSDEALAEMDQNWYTKWRRKWLDIYEYEHSRIEPEPSFFVSTEKPGVKREEQFLVKDRYTQFSPAQRSLLVMQILLRAKYDNTDTKITIVMGAVLGTIIYRISMVSVIYGGSGFFLKRHAKIFTAMTAALINLTMIMILTRAFVIAYTSDFIPRMVYKYVYSPDNTLAGYIDHSLSY</sequence>
<accession>A0A8S4I0L0</accession>
<keyword evidence="5" id="KW-1185">Reference proteome</keyword>
<dbReference type="OrthoDB" id="296386at2759"/>
<dbReference type="Proteomes" id="UP000838878">
    <property type="component" value="Chromosome 1"/>
</dbReference>
<evidence type="ECO:0000259" key="3">
    <source>
        <dbReference type="Pfam" id="PF16178"/>
    </source>
</evidence>
<evidence type="ECO:0000313" key="5">
    <source>
        <dbReference type="Proteomes" id="UP000838878"/>
    </source>
</evidence>
<feature type="compositionally biased region" description="Basic and acidic residues" evidence="1">
    <location>
        <begin position="71"/>
        <end position="87"/>
    </location>
</feature>
<feature type="compositionally biased region" description="Polar residues" evidence="1">
    <location>
        <begin position="89"/>
        <end position="101"/>
    </location>
</feature>
<evidence type="ECO:0000256" key="2">
    <source>
        <dbReference type="SAM" id="Phobius"/>
    </source>
</evidence>